<dbReference type="Proteomes" id="UP001168823">
    <property type="component" value="Unassembled WGS sequence"/>
</dbReference>
<keyword evidence="2" id="KW-1185">Reference proteome</keyword>
<protein>
    <recommendedName>
        <fullName evidence="3">HNH endonuclease</fullName>
    </recommendedName>
</protein>
<evidence type="ECO:0000313" key="1">
    <source>
        <dbReference type="EMBL" id="MDO3635762.1"/>
    </source>
</evidence>
<dbReference type="EMBL" id="JAUMSQ010000039">
    <property type="protein sequence ID" value="MDO3635762.1"/>
    <property type="molecule type" value="Genomic_DNA"/>
</dbReference>
<accession>A0ABT8UDA7</accession>
<organism evidence="1 2">
    <name type="scientific">Mycolicibacterium arseniciresistens</name>
    <dbReference type="NCBI Taxonomy" id="3062257"/>
    <lineage>
        <taxon>Bacteria</taxon>
        <taxon>Bacillati</taxon>
        <taxon>Actinomycetota</taxon>
        <taxon>Actinomycetes</taxon>
        <taxon>Mycobacteriales</taxon>
        <taxon>Mycobacteriaceae</taxon>
        <taxon>Mycolicibacterium</taxon>
    </lineage>
</organism>
<reference evidence="1" key="1">
    <citation type="submission" date="2023-07" db="EMBL/GenBank/DDBJ databases">
        <title>Mycolicibacterium sp. nov., a novel bacterial species.</title>
        <authorList>
            <person name="Cao Y."/>
        </authorList>
    </citation>
    <scope>NUCLEOTIDE SEQUENCE</scope>
    <source>
        <strain evidence="1">KC 300</strain>
    </source>
</reference>
<sequence length="552" mass="61603">MASKTDTAYPPPTAATVRQLYGSAFRCAHPQCQRPLYKLNNETGNRVLNSRVAHIHARREGGPRWIDMLPEENRASANLILLCIEHSYEIDETPDVFPAEMLREWKAAQIAEYDDIQRNWLISDEEVTEVLVASETFEVLHAPATVELVRRVEALRLVAERTRSGPRSWSRRWQQLNEQTKRSFTAWDDNGDPVYLEPSEFQVRPLQQGIQKALTAALDEVRPSSEAARTELAAVLTTRPQVAPWCETLDRAITRVVEGASVWTTRADPDADGVFDTAVTDLQRAVDDLVRASRGEHVDVPEPPMVVGEKDIADPFAEHQQLLDEARPFVRVSHRPYVPALRERVAEATEYAATIPPTAHLLPYGLDTTAHLAVAVAGNASEDDLLELVERDRQQLPTCAATALLAAAVRTDDSDGQHAHANAAREQLQRLSSDTDWSCAASWAGNGINGQSMMYTFAALTSSDEVRERLAHALHTNPDILEPLVVSCAGWVEQLDRQTYRPFRFDRVYSQIPAWLPLDAIRTASASVLSEDHGLDDDQILAALLQRFCHAR</sequence>
<dbReference type="RefSeq" id="WP_302913646.1">
    <property type="nucleotide sequence ID" value="NZ_JAUMSQ010000039.1"/>
</dbReference>
<evidence type="ECO:0000313" key="2">
    <source>
        <dbReference type="Proteomes" id="UP001168823"/>
    </source>
</evidence>
<name>A0ABT8UDA7_9MYCO</name>
<proteinExistence type="predicted"/>
<gene>
    <name evidence="1" type="ORF">Q2100_08415</name>
</gene>
<evidence type="ECO:0008006" key="3">
    <source>
        <dbReference type="Google" id="ProtNLM"/>
    </source>
</evidence>
<comment type="caution">
    <text evidence="1">The sequence shown here is derived from an EMBL/GenBank/DDBJ whole genome shotgun (WGS) entry which is preliminary data.</text>
</comment>